<feature type="transmembrane region" description="Helical" evidence="10">
    <location>
        <begin position="146"/>
        <end position="165"/>
    </location>
</feature>
<evidence type="ECO:0000256" key="3">
    <source>
        <dbReference type="ARBA" id="ARBA00022723"/>
    </source>
</evidence>
<keyword evidence="5" id="KW-0067">ATP-binding</keyword>
<keyword evidence="4" id="KW-0547">Nucleotide-binding</keyword>
<dbReference type="GO" id="GO:0140358">
    <property type="term" value="F:P-type transmembrane transporter activity"/>
    <property type="evidence" value="ECO:0007669"/>
    <property type="project" value="InterPro"/>
</dbReference>
<evidence type="ECO:0000256" key="5">
    <source>
        <dbReference type="ARBA" id="ARBA00022840"/>
    </source>
</evidence>
<evidence type="ECO:0000256" key="7">
    <source>
        <dbReference type="ARBA" id="ARBA00022967"/>
    </source>
</evidence>
<dbReference type="SUPFAM" id="SSF56784">
    <property type="entry name" value="HAD-like"/>
    <property type="match status" value="1"/>
</dbReference>
<organism evidence="11 12">
    <name type="scientific">Phytophthora lilii</name>
    <dbReference type="NCBI Taxonomy" id="2077276"/>
    <lineage>
        <taxon>Eukaryota</taxon>
        <taxon>Sar</taxon>
        <taxon>Stramenopiles</taxon>
        <taxon>Oomycota</taxon>
        <taxon>Peronosporomycetes</taxon>
        <taxon>Peronosporales</taxon>
        <taxon>Peronosporaceae</taxon>
        <taxon>Phytophthora</taxon>
    </lineage>
</organism>
<keyword evidence="12" id="KW-1185">Reference proteome</keyword>
<sequence length="311" mass="34750">MHMEAGAVTGMCGDGGNDCGALRIAHAGIALSDAEASVVSAFTSKPKTIQSVVDICREGRCSVATSFASVKFLIMYGVIASTLRLFQRYRAVIMSEWCFILADGLTYVGLSYVITLSRPLPKLNEQRPTSSLIGPTTLTSIVDQELINIAFLFSGIHMLINQVWYCPFSPDNVDLAKWWLLSDNHTATTLFFTIIKQQQLAAWVFSFGSRYRAPIWRNYLLVLVFAVLVTLDIYLILGESSVVVDLFLIASATKVVVLPDIPMPFSFRLQYFGHLADNVATVIFFEYVIVLGPVRNFLRKKYHKDYLSMKK</sequence>
<keyword evidence="9 10" id="KW-0472">Membrane</keyword>
<feature type="transmembrane region" description="Helical" evidence="10">
    <location>
        <begin position="92"/>
        <end position="114"/>
    </location>
</feature>
<evidence type="ECO:0000256" key="6">
    <source>
        <dbReference type="ARBA" id="ARBA00022842"/>
    </source>
</evidence>
<dbReference type="Proteomes" id="UP001165083">
    <property type="component" value="Unassembled WGS sequence"/>
</dbReference>
<dbReference type="PANTHER" id="PTHR45630">
    <property type="entry name" value="CATION-TRANSPORTING ATPASE-RELATED"/>
    <property type="match status" value="1"/>
</dbReference>
<keyword evidence="8 10" id="KW-1133">Transmembrane helix</keyword>
<dbReference type="InterPro" id="IPR023298">
    <property type="entry name" value="ATPase_P-typ_TM_dom_sf"/>
</dbReference>
<dbReference type="InterPro" id="IPR006544">
    <property type="entry name" value="P-type_TPase_V"/>
</dbReference>
<evidence type="ECO:0000256" key="2">
    <source>
        <dbReference type="ARBA" id="ARBA00022692"/>
    </source>
</evidence>
<name>A0A9W6T8R0_9STRA</name>
<keyword evidence="3" id="KW-0479">Metal-binding</keyword>
<evidence type="ECO:0000313" key="11">
    <source>
        <dbReference type="EMBL" id="GMF09724.1"/>
    </source>
</evidence>
<evidence type="ECO:0000256" key="1">
    <source>
        <dbReference type="ARBA" id="ARBA00004141"/>
    </source>
</evidence>
<keyword evidence="2 10" id="KW-0812">Transmembrane</keyword>
<dbReference type="AlphaFoldDB" id="A0A9W6T8R0"/>
<feature type="transmembrane region" description="Helical" evidence="10">
    <location>
        <begin position="185"/>
        <end position="207"/>
    </location>
</feature>
<evidence type="ECO:0000256" key="4">
    <source>
        <dbReference type="ARBA" id="ARBA00022741"/>
    </source>
</evidence>
<keyword evidence="6" id="KW-0460">Magnesium</keyword>
<dbReference type="GO" id="GO:0046872">
    <property type="term" value="F:metal ion binding"/>
    <property type="evidence" value="ECO:0007669"/>
    <property type="project" value="UniProtKB-KW"/>
</dbReference>
<dbReference type="InterPro" id="IPR023214">
    <property type="entry name" value="HAD_sf"/>
</dbReference>
<feature type="transmembrane region" description="Helical" evidence="10">
    <location>
        <begin position="271"/>
        <end position="294"/>
    </location>
</feature>
<evidence type="ECO:0000256" key="9">
    <source>
        <dbReference type="ARBA" id="ARBA00023136"/>
    </source>
</evidence>
<dbReference type="EMBL" id="BSXW01000017">
    <property type="protein sequence ID" value="GMF09724.1"/>
    <property type="molecule type" value="Genomic_DNA"/>
</dbReference>
<dbReference type="PANTHER" id="PTHR45630:SF11">
    <property type="entry name" value="CATION-TRANSPORTING P-TYPE ATPASE N-TERMINAL DOMAIN-CONTAINING PROTEIN"/>
    <property type="match status" value="1"/>
</dbReference>
<dbReference type="SUPFAM" id="SSF81665">
    <property type="entry name" value="Calcium ATPase, transmembrane domain M"/>
    <property type="match status" value="1"/>
</dbReference>
<dbReference type="InterPro" id="IPR036412">
    <property type="entry name" value="HAD-like_sf"/>
</dbReference>
<feature type="transmembrane region" description="Helical" evidence="10">
    <location>
        <begin position="67"/>
        <end position="86"/>
    </location>
</feature>
<proteinExistence type="predicted"/>
<protein>
    <submittedName>
        <fullName evidence="11">Unnamed protein product</fullName>
    </submittedName>
</protein>
<dbReference type="OrthoDB" id="48943at2759"/>
<reference evidence="11" key="1">
    <citation type="submission" date="2023-04" db="EMBL/GenBank/DDBJ databases">
        <title>Phytophthora lilii NBRC 32176.</title>
        <authorList>
            <person name="Ichikawa N."/>
            <person name="Sato H."/>
            <person name="Tonouchi N."/>
        </authorList>
    </citation>
    <scope>NUCLEOTIDE SEQUENCE</scope>
    <source>
        <strain evidence="11">NBRC 32176</strain>
    </source>
</reference>
<feature type="transmembrane region" description="Helical" evidence="10">
    <location>
        <begin position="219"/>
        <end position="237"/>
    </location>
</feature>
<evidence type="ECO:0000256" key="10">
    <source>
        <dbReference type="SAM" id="Phobius"/>
    </source>
</evidence>
<evidence type="ECO:0000313" key="12">
    <source>
        <dbReference type="Proteomes" id="UP001165083"/>
    </source>
</evidence>
<keyword evidence="7" id="KW-1278">Translocase</keyword>
<dbReference type="GO" id="GO:0016020">
    <property type="term" value="C:membrane"/>
    <property type="evidence" value="ECO:0007669"/>
    <property type="project" value="UniProtKB-SubCell"/>
</dbReference>
<gene>
    <name evidence="11" type="ORF">Plil01_000060400</name>
</gene>
<accession>A0A9W6T8R0</accession>
<dbReference type="GO" id="GO:0019829">
    <property type="term" value="F:ATPase-coupled monoatomic cation transmembrane transporter activity"/>
    <property type="evidence" value="ECO:0007669"/>
    <property type="project" value="TreeGrafter"/>
</dbReference>
<evidence type="ECO:0000256" key="8">
    <source>
        <dbReference type="ARBA" id="ARBA00022989"/>
    </source>
</evidence>
<comment type="subcellular location">
    <subcellularLocation>
        <location evidence="1">Membrane</location>
        <topology evidence="1">Multi-pass membrane protein</topology>
    </subcellularLocation>
</comment>
<dbReference type="Gene3D" id="3.40.50.1000">
    <property type="entry name" value="HAD superfamily/HAD-like"/>
    <property type="match status" value="1"/>
</dbReference>
<dbReference type="GO" id="GO:0005524">
    <property type="term" value="F:ATP binding"/>
    <property type="evidence" value="ECO:0007669"/>
    <property type="project" value="UniProtKB-KW"/>
</dbReference>
<comment type="caution">
    <text evidence="11">The sequence shown here is derived from an EMBL/GenBank/DDBJ whole genome shotgun (WGS) entry which is preliminary data.</text>
</comment>